<accession>A0ABV2MPE4</accession>
<evidence type="ECO:0000313" key="9">
    <source>
        <dbReference type="Proteomes" id="UP001549077"/>
    </source>
</evidence>
<keyword evidence="4 7" id="KW-1133">Transmembrane helix</keyword>
<evidence type="ECO:0000256" key="4">
    <source>
        <dbReference type="ARBA" id="ARBA00022989"/>
    </source>
</evidence>
<comment type="caution">
    <text evidence="8">The sequence shown here is derived from an EMBL/GenBank/DDBJ whole genome shotgun (WGS) entry which is preliminary data.</text>
</comment>
<dbReference type="NCBIfam" id="NF010415">
    <property type="entry name" value="PRK13841.1"/>
    <property type="match status" value="1"/>
</dbReference>
<feature type="transmembrane region" description="Helical" evidence="7">
    <location>
        <begin position="179"/>
        <end position="197"/>
    </location>
</feature>
<organism evidence="8 9">
    <name type="scientific">Rhizobium binae</name>
    <dbReference type="NCBI Taxonomy" id="1138190"/>
    <lineage>
        <taxon>Bacteria</taxon>
        <taxon>Pseudomonadati</taxon>
        <taxon>Pseudomonadota</taxon>
        <taxon>Alphaproteobacteria</taxon>
        <taxon>Hyphomicrobiales</taxon>
        <taxon>Rhizobiaceae</taxon>
        <taxon>Rhizobium/Agrobacterium group</taxon>
        <taxon>Rhizobium</taxon>
    </lineage>
</organism>
<feature type="transmembrane region" description="Helical" evidence="7">
    <location>
        <begin position="124"/>
        <end position="147"/>
    </location>
</feature>
<evidence type="ECO:0000256" key="5">
    <source>
        <dbReference type="ARBA" id="ARBA00023136"/>
    </source>
</evidence>
<evidence type="ECO:0000256" key="3">
    <source>
        <dbReference type="ARBA" id="ARBA00022692"/>
    </source>
</evidence>
<gene>
    <name evidence="8" type="ORF">ABID08_005706</name>
</gene>
<evidence type="ECO:0000256" key="2">
    <source>
        <dbReference type="ARBA" id="ARBA00007802"/>
    </source>
</evidence>
<dbReference type="NCBIfam" id="TIGR02783">
    <property type="entry name" value="TrbL_P"/>
    <property type="match status" value="1"/>
</dbReference>
<feature type="transmembrane region" description="Helical" evidence="7">
    <location>
        <begin position="25"/>
        <end position="44"/>
    </location>
</feature>
<proteinExistence type="inferred from homology"/>
<sequence>MTSLQSQITTAAKGWETTVMDAAKSLFWILATIEIGIAAVWLAIQSASLDSWFAELVRRIMFIGFFAFVLAQGPTFAKAVVDSLFQIGAGGGTASPADVFNAGLAVATKMSEKVQFGLFEDNALAISAAFAMVVTVIAFSLVAAIFVSVMVEMYIGLLAGMIMLGLGGSSFTKDFAVRYLVYAFSVGMKLMALVMISRIGSEVLIGLANDPNVGDQFQTALAIAGIAVVVFIVAMYVPNIIQGVVQGASVTGGMETIRHGGQAASFAAGASFLAAGAAGAGFAAAQAARAGGSSVAGAALRGIGASFSSGAQAAGSAAKEKAIGSPGAYAGSILGLANAKLDEQRSGHSGPKPPPERNDKP</sequence>
<keyword evidence="9" id="KW-1185">Reference proteome</keyword>
<name>A0ABV2MPE4_9HYPH</name>
<feature type="transmembrane region" description="Helical" evidence="7">
    <location>
        <begin position="217"/>
        <end position="237"/>
    </location>
</feature>
<feature type="transmembrane region" description="Helical" evidence="7">
    <location>
        <begin position="56"/>
        <end position="77"/>
    </location>
</feature>
<feature type="region of interest" description="Disordered" evidence="6">
    <location>
        <begin position="340"/>
        <end position="361"/>
    </location>
</feature>
<evidence type="ECO:0000313" key="8">
    <source>
        <dbReference type="EMBL" id="MET3758324.1"/>
    </source>
</evidence>
<evidence type="ECO:0000256" key="1">
    <source>
        <dbReference type="ARBA" id="ARBA00004141"/>
    </source>
</evidence>
<evidence type="ECO:0000256" key="7">
    <source>
        <dbReference type="SAM" id="Phobius"/>
    </source>
</evidence>
<protein>
    <submittedName>
        <fullName evidence="8">Type IV secretion system protein TrbL</fullName>
    </submittedName>
</protein>
<dbReference type="Proteomes" id="UP001549077">
    <property type="component" value="Unassembled WGS sequence"/>
</dbReference>
<evidence type="ECO:0000256" key="6">
    <source>
        <dbReference type="SAM" id="MobiDB-lite"/>
    </source>
</evidence>
<keyword evidence="5 7" id="KW-0472">Membrane</keyword>
<dbReference type="EMBL" id="JBEPMY010000027">
    <property type="protein sequence ID" value="MET3758324.1"/>
    <property type="molecule type" value="Genomic_DNA"/>
</dbReference>
<feature type="transmembrane region" description="Helical" evidence="7">
    <location>
        <begin position="153"/>
        <end position="172"/>
    </location>
</feature>
<comment type="similarity">
    <text evidence="2">Belongs to the TrbL/VirB6 family.</text>
</comment>
<reference evidence="8 9" key="1">
    <citation type="submission" date="2024-06" db="EMBL/GenBank/DDBJ databases">
        <title>Genomic Encyclopedia of Type Strains, Phase IV (KMG-IV): sequencing the most valuable type-strain genomes for metagenomic binning, comparative biology and taxonomic classification.</title>
        <authorList>
            <person name="Goeker M."/>
        </authorList>
    </citation>
    <scope>NUCLEOTIDE SEQUENCE [LARGE SCALE GENOMIC DNA]</scope>
    <source>
        <strain evidence="8 9">DSM 29288</strain>
    </source>
</reference>
<dbReference type="InterPro" id="IPR014150">
    <property type="entry name" value="Conjugal_tfr_TrbL"/>
</dbReference>
<dbReference type="Pfam" id="PF04610">
    <property type="entry name" value="TrbL"/>
    <property type="match status" value="1"/>
</dbReference>
<comment type="subcellular location">
    <subcellularLocation>
        <location evidence="1">Membrane</location>
        <topology evidence="1">Multi-pass membrane protein</topology>
    </subcellularLocation>
</comment>
<dbReference type="InterPro" id="IPR007688">
    <property type="entry name" value="Conjugal_tfr_TrbL/VirB6"/>
</dbReference>
<keyword evidence="3 7" id="KW-0812">Transmembrane</keyword>